<feature type="transmembrane region" description="Helical" evidence="1">
    <location>
        <begin position="28"/>
        <end position="49"/>
    </location>
</feature>
<keyword evidence="1" id="KW-0812">Transmembrane</keyword>
<evidence type="ECO:0000256" key="1">
    <source>
        <dbReference type="SAM" id="Phobius"/>
    </source>
</evidence>
<protein>
    <submittedName>
        <fullName evidence="2">Uncharacterized protein</fullName>
    </submittedName>
</protein>
<proteinExistence type="predicted"/>
<dbReference type="Proteomes" id="UP000035037">
    <property type="component" value="Unassembled WGS sequence"/>
</dbReference>
<sequence length="203" mass="21396">MSWVFWLGILQYFPEVHFALSVRYIEPAVAVVLTSLWPVAVVLLAAVVYRRPSVYSSNRYFVLPLFAVVMSGSLLVGISPSGAMPDMAWGSDSLVGVAIADSYSVLGAVGLVAGVWWARRASLVLPAEYSAFTGVRSPLMFCVFLQGIVTNVVLAGLALLVSFLTGESGVGLRWLPLSCRAGVPLAGGHWPASVPGGAEQPGG</sequence>
<reference evidence="2 3" key="1">
    <citation type="submission" date="2015-02" db="EMBL/GenBank/DDBJ databases">
        <authorList>
            <person name="Slaby B."/>
            <person name="Hentschel U."/>
        </authorList>
    </citation>
    <scope>NUCLEOTIDE SEQUENCE [LARGE SCALE GENOMIC DNA]</scope>
    <source>
        <strain evidence="2">15L</strain>
    </source>
</reference>
<name>A0A0G8ATF2_9SYNE</name>
<feature type="transmembrane region" description="Helical" evidence="1">
    <location>
        <begin position="94"/>
        <end position="118"/>
    </location>
</feature>
<dbReference type="AlphaFoldDB" id="A0A0G8ATF2"/>
<feature type="transmembrane region" description="Helical" evidence="1">
    <location>
        <begin position="139"/>
        <end position="164"/>
    </location>
</feature>
<dbReference type="PATRIC" id="fig|1608419.3.peg.641"/>
<evidence type="ECO:0000313" key="3">
    <source>
        <dbReference type="Proteomes" id="UP000035037"/>
    </source>
</evidence>
<accession>A0A0G8ATF2</accession>
<gene>
    <name evidence="2" type="ORF">TQ37_07555</name>
</gene>
<evidence type="ECO:0000313" key="2">
    <source>
        <dbReference type="EMBL" id="KKZ11226.1"/>
    </source>
</evidence>
<dbReference type="EMBL" id="JYFQ01000149">
    <property type="protein sequence ID" value="KKZ11226.1"/>
    <property type="molecule type" value="Genomic_DNA"/>
</dbReference>
<keyword evidence="1" id="KW-0472">Membrane</keyword>
<feature type="transmembrane region" description="Helical" evidence="1">
    <location>
        <begin position="61"/>
        <end position="82"/>
    </location>
</feature>
<comment type="caution">
    <text evidence="2">The sequence shown here is derived from an EMBL/GenBank/DDBJ whole genome shotgun (WGS) entry which is preliminary data.</text>
</comment>
<organism evidence="2 3">
    <name type="scientific">Candidatus Synechococcus spongiarum 15L</name>
    <dbReference type="NCBI Taxonomy" id="1608419"/>
    <lineage>
        <taxon>Bacteria</taxon>
        <taxon>Bacillati</taxon>
        <taxon>Cyanobacteriota</taxon>
        <taxon>Cyanophyceae</taxon>
        <taxon>Synechococcales</taxon>
        <taxon>Synechococcaceae</taxon>
        <taxon>Synechococcus</taxon>
    </lineage>
</organism>
<keyword evidence="1" id="KW-1133">Transmembrane helix</keyword>
<reference evidence="2 3" key="2">
    <citation type="submission" date="2015-05" db="EMBL/GenBank/DDBJ databases">
        <title>Lifestyle Evolution in Cyanobacterial Symbionts of Sponges.</title>
        <authorList>
            <person name="Burgsdorf I."/>
            <person name="Slaby B.M."/>
            <person name="Handley K.M."/>
            <person name="Haber M."/>
            <person name="Blom J."/>
            <person name="Marshall C.W."/>
            <person name="Gilbert J.A."/>
            <person name="Hentschel U."/>
            <person name="Steindler L."/>
        </authorList>
    </citation>
    <scope>NUCLEOTIDE SEQUENCE [LARGE SCALE GENOMIC DNA]</scope>
    <source>
        <strain evidence="2">15L</strain>
    </source>
</reference>